<keyword evidence="2" id="KW-1185">Reference proteome</keyword>
<comment type="caution">
    <text evidence="1">The sequence shown here is derived from an EMBL/GenBank/DDBJ whole genome shotgun (WGS) entry which is preliminary data.</text>
</comment>
<reference evidence="2" key="1">
    <citation type="journal article" date="2014" name="Genome Announc.">
        <title>Genome Sequence of Arthrobacter siccitolerans 4J27, a Xeroprotectant-Producing Desiccation-Tolerant Microorganism.</title>
        <authorList>
            <person name="Manzanera M."/>
            <person name="Santa-Cruz-Calvo L."/>
            <person name="Vilchez J.I."/>
            <person name="Garcia-Fontana C."/>
            <person name="Silva-Castro G.A."/>
            <person name="Calvo C."/>
            <person name="Gonzalez-Lopez J."/>
        </authorList>
    </citation>
    <scope>NUCLEOTIDE SEQUENCE [LARGE SCALE GENOMIC DNA]</scope>
    <source>
        <strain evidence="2">4J27</strain>
    </source>
</reference>
<proteinExistence type="predicted"/>
<dbReference type="AlphaFoldDB" id="A0A024H5Q3"/>
<dbReference type="Proteomes" id="UP000035722">
    <property type="component" value="Unassembled WGS sequence"/>
</dbReference>
<evidence type="ECO:0000313" key="2">
    <source>
        <dbReference type="Proteomes" id="UP000035722"/>
    </source>
</evidence>
<sequence>MLFLAGAGGRHTFITAPPGATVKGALSAARAAKTTAILRPAETPE</sequence>
<protein>
    <submittedName>
        <fullName evidence="1">Uncharacterized protein</fullName>
    </submittedName>
</protein>
<name>A0A024H5Q3_9MICC</name>
<dbReference type="STRING" id="861266.ARTSIC4J27_3319"/>
<evidence type="ECO:0000313" key="1">
    <source>
        <dbReference type="EMBL" id="CCQ47338.1"/>
    </source>
</evidence>
<organism evidence="1 2">
    <name type="scientific">Pseudarthrobacter siccitolerans</name>
    <dbReference type="NCBI Taxonomy" id="861266"/>
    <lineage>
        <taxon>Bacteria</taxon>
        <taxon>Bacillati</taxon>
        <taxon>Actinomycetota</taxon>
        <taxon>Actinomycetes</taxon>
        <taxon>Micrococcales</taxon>
        <taxon>Micrococcaceae</taxon>
        <taxon>Pseudarthrobacter</taxon>
    </lineage>
</organism>
<gene>
    <name evidence="1" type="ORF">ARTSIC4J27_3319</name>
</gene>
<dbReference type="EMBL" id="CAQI01000049">
    <property type="protein sequence ID" value="CCQ47338.1"/>
    <property type="molecule type" value="Genomic_DNA"/>
</dbReference>
<accession>A0A024H5Q3</accession>